<evidence type="ECO:0000313" key="2">
    <source>
        <dbReference type="RefSeq" id="XP_075092289.1"/>
    </source>
</evidence>
<sequence>MVDPKKAEAVQKWPRPTSPTEIHSFLGLAGYYRCFVQDFSRIAVPLTKLTQKNAKFQWKEECEQSFQKLKTCLTTAPILTLPSGSEGFTVFFDASRVGLGCVLMQNGRVIAYDSRQLKRHEQNYPTHDLEMAASEVYLSAERSESSTALVDELIKDYDCFILYHPGKANVVVDALSKKSMGSLAHIAPAKRLLAKDIQRLEDTGIRFSVGHSEALLACAQTKFSLVEHIKATQYEYERLCKYRDEALASKSKDMIVESDGVLRMGERLCVADVDGLRHAILKEAHNTKYTIHPVSKKMYHDLKQFYWWEASETNLLGPDLVQEAMDKVQLIRQRLLAAQSKQKSYADKRRRDLVFTIGDKVFLQVSPMKVFHVSILRKCISDSSQVIKALTIPLDQKLSYEEEPTAIADRQVRKLRSKEIALVKVLRRNHTVEQATWEIEDVMRVKYPHLFQSTETAVDAGKDFVN</sequence>
<gene>
    <name evidence="2" type="primary">LOC142172543</name>
</gene>
<dbReference type="RefSeq" id="XP_075092289.1">
    <property type="nucleotide sequence ID" value="XM_075236188.1"/>
</dbReference>
<reference evidence="2" key="2">
    <citation type="submission" date="2025-08" db="UniProtKB">
        <authorList>
            <consortium name="RefSeq"/>
        </authorList>
    </citation>
    <scope>IDENTIFICATION</scope>
    <source>
        <tissue evidence="2">Leaf</tissue>
    </source>
</reference>
<evidence type="ECO:0000313" key="1">
    <source>
        <dbReference type="Proteomes" id="UP000790787"/>
    </source>
</evidence>
<organism evidence="1 2">
    <name type="scientific">Nicotiana tabacum</name>
    <name type="common">Common tobacco</name>
    <dbReference type="NCBI Taxonomy" id="4097"/>
    <lineage>
        <taxon>Eukaryota</taxon>
        <taxon>Viridiplantae</taxon>
        <taxon>Streptophyta</taxon>
        <taxon>Embryophyta</taxon>
        <taxon>Tracheophyta</taxon>
        <taxon>Spermatophyta</taxon>
        <taxon>Magnoliopsida</taxon>
        <taxon>eudicotyledons</taxon>
        <taxon>Gunneridae</taxon>
        <taxon>Pentapetalae</taxon>
        <taxon>asterids</taxon>
        <taxon>lamiids</taxon>
        <taxon>Solanales</taxon>
        <taxon>Solanaceae</taxon>
        <taxon>Nicotianoideae</taxon>
        <taxon>Nicotianeae</taxon>
        <taxon>Nicotiana</taxon>
    </lineage>
</organism>
<reference evidence="1" key="1">
    <citation type="journal article" date="2014" name="Nat. Commun.">
        <title>The tobacco genome sequence and its comparison with those of tomato and potato.</title>
        <authorList>
            <person name="Sierro N."/>
            <person name="Battey J.N."/>
            <person name="Ouadi S."/>
            <person name="Bakaher N."/>
            <person name="Bovet L."/>
            <person name="Willig A."/>
            <person name="Goepfert S."/>
            <person name="Peitsch M.C."/>
            <person name="Ivanov N.V."/>
        </authorList>
    </citation>
    <scope>NUCLEOTIDE SEQUENCE [LARGE SCALE GENOMIC DNA]</scope>
</reference>
<protein>
    <submittedName>
        <fullName evidence="2">Uncharacterized protein LOC142172543</fullName>
    </submittedName>
</protein>
<proteinExistence type="predicted"/>
<name>A0AC58T543_TOBAC</name>
<dbReference type="Proteomes" id="UP000790787">
    <property type="component" value="Chromosome 18"/>
</dbReference>
<keyword evidence="1" id="KW-1185">Reference proteome</keyword>
<accession>A0AC58T543</accession>